<dbReference type="Proteomes" id="UP000184038">
    <property type="component" value="Unassembled WGS sequence"/>
</dbReference>
<dbReference type="STRING" id="1120996.SAMN02746066_00603"/>
<organism evidence="1 2">
    <name type="scientific">Anaerosporobacter mobilis DSM 15930</name>
    <dbReference type="NCBI Taxonomy" id="1120996"/>
    <lineage>
        <taxon>Bacteria</taxon>
        <taxon>Bacillati</taxon>
        <taxon>Bacillota</taxon>
        <taxon>Clostridia</taxon>
        <taxon>Lachnospirales</taxon>
        <taxon>Lachnospiraceae</taxon>
        <taxon>Anaerosporobacter</taxon>
    </lineage>
</organism>
<reference evidence="1 2" key="1">
    <citation type="submission" date="2016-11" db="EMBL/GenBank/DDBJ databases">
        <authorList>
            <person name="Jaros S."/>
            <person name="Januszkiewicz K."/>
            <person name="Wedrychowicz H."/>
        </authorList>
    </citation>
    <scope>NUCLEOTIDE SEQUENCE [LARGE SCALE GENOMIC DNA]</scope>
    <source>
        <strain evidence="1 2">DSM 15930</strain>
    </source>
</reference>
<keyword evidence="2" id="KW-1185">Reference proteome</keyword>
<name>A0A1M7FR82_9FIRM</name>
<dbReference type="OrthoDB" id="4876345at2"/>
<protein>
    <submittedName>
        <fullName evidence="1">Uncharacterized protein, contains a NRPS condensation (Elongation) domain</fullName>
    </submittedName>
</protein>
<dbReference type="AlphaFoldDB" id="A0A1M7FR82"/>
<dbReference type="Gene3D" id="3.30.559.30">
    <property type="entry name" value="Nonribosomal peptide synthetase, condensation domain"/>
    <property type="match status" value="1"/>
</dbReference>
<evidence type="ECO:0000313" key="2">
    <source>
        <dbReference type="Proteomes" id="UP000184038"/>
    </source>
</evidence>
<dbReference type="RefSeq" id="WP_139241691.1">
    <property type="nucleotide sequence ID" value="NZ_FRCP01000006.1"/>
</dbReference>
<proteinExistence type="predicted"/>
<dbReference type="InterPro" id="IPR023213">
    <property type="entry name" value="CAT-like_dom_sf"/>
</dbReference>
<accession>A0A1M7FR82</accession>
<dbReference type="Gene3D" id="3.30.559.10">
    <property type="entry name" value="Chloramphenicol acetyltransferase-like domain"/>
    <property type="match status" value="1"/>
</dbReference>
<evidence type="ECO:0000313" key="1">
    <source>
        <dbReference type="EMBL" id="SHM06591.1"/>
    </source>
</evidence>
<gene>
    <name evidence="1" type="ORF">SAMN02746066_00603</name>
</gene>
<dbReference type="EMBL" id="FRCP01000006">
    <property type="protein sequence ID" value="SHM06591.1"/>
    <property type="molecule type" value="Genomic_DNA"/>
</dbReference>
<sequence length="422" mass="48382">MKRNQYWYPVDNAGKIFPAVSKDSRSSVFRLSFYLKEEIRKDVLEEAVNQVLPRFETFAVELKSGLFWYYLSANKKPFHVEEEPAILCKYFSWQKNNGYLFKVYYFGNKVTLETFHSLTDGTGAMEFLKSIVYVYYELQGHTLEHDGRIRSHSPHDVTGEVDMFVGSYDKSNKKNLTEEPAYHLSGETFVNNFSLAVRAQVPTDALLATAKAHNVTIGQFVTAAFAYSIYNCSLGCRSSRKPIKMFVPVNLRKFFPSNTLRNFSLYIKATFDGRESWTFEQMLASTKEQYAKQLTKEDLHRRINSNVSIEKNPFVRLLPLPIKNLAFQIGYFYCAENISTYYISNLGNIMLPASLEPYVEDVEFALGGTCMAIASIKGHTNLMLNSEFKDISTIQYFLKILTDAGIPVTIDTNYREGLDEIL</sequence>